<comment type="caution">
    <text evidence="2">The sequence shown here is derived from an EMBL/GenBank/DDBJ whole genome shotgun (WGS) entry which is preliminary data.</text>
</comment>
<feature type="compositionally biased region" description="Basic and acidic residues" evidence="1">
    <location>
        <begin position="79"/>
        <end position="90"/>
    </location>
</feature>
<evidence type="ECO:0008006" key="4">
    <source>
        <dbReference type="Google" id="ProtNLM"/>
    </source>
</evidence>
<accession>A0A9P5VIQ5</accession>
<evidence type="ECO:0000313" key="3">
    <source>
        <dbReference type="Proteomes" id="UP000696485"/>
    </source>
</evidence>
<dbReference type="EMBL" id="JAAAUY010000832">
    <property type="protein sequence ID" value="KAF9326054.1"/>
    <property type="molecule type" value="Genomic_DNA"/>
</dbReference>
<feature type="compositionally biased region" description="Low complexity" evidence="1">
    <location>
        <begin position="128"/>
        <end position="144"/>
    </location>
</feature>
<gene>
    <name evidence="2" type="ORF">BG006_010497</name>
</gene>
<sequence length="239" mass="25890">MVTSPEAVSVSATYSIASTASTETEAPILTFQAPVVSLSASQDPSDYLTSLAKALNALQESINTGLTERLVQQGVLTENNDKAEGEEKKNTKLRTKVPGQHAPKKGLTKKQKQELELKERQEKKEQEQPATTTSLPPTSETTAAMEVDPSAPSDDVEMDPQGQEANDDDEEAEEEKDEVDLVMEADPGEVDGACLELPKEQDLQQQQQHNKKRIGATAEDDVSEQDLAAKKSKGLTADQ</sequence>
<dbReference type="AlphaFoldDB" id="A0A9P5VIQ5"/>
<reference evidence="2" key="1">
    <citation type="journal article" date="2020" name="Fungal Divers.">
        <title>Resolving the Mortierellaceae phylogeny through synthesis of multi-gene phylogenetics and phylogenomics.</title>
        <authorList>
            <person name="Vandepol N."/>
            <person name="Liber J."/>
            <person name="Desiro A."/>
            <person name="Na H."/>
            <person name="Kennedy M."/>
            <person name="Barry K."/>
            <person name="Grigoriev I.V."/>
            <person name="Miller A.N."/>
            <person name="O'Donnell K."/>
            <person name="Stajich J.E."/>
            <person name="Bonito G."/>
        </authorList>
    </citation>
    <scope>NUCLEOTIDE SEQUENCE</scope>
    <source>
        <strain evidence="2">NVP1</strain>
    </source>
</reference>
<evidence type="ECO:0000256" key="1">
    <source>
        <dbReference type="SAM" id="MobiDB-lite"/>
    </source>
</evidence>
<feature type="compositionally biased region" description="Acidic residues" evidence="1">
    <location>
        <begin position="165"/>
        <end position="189"/>
    </location>
</feature>
<keyword evidence="3" id="KW-1185">Reference proteome</keyword>
<evidence type="ECO:0000313" key="2">
    <source>
        <dbReference type="EMBL" id="KAF9326054.1"/>
    </source>
</evidence>
<feature type="compositionally biased region" description="Basic and acidic residues" evidence="1">
    <location>
        <begin position="111"/>
        <end position="127"/>
    </location>
</feature>
<proteinExistence type="predicted"/>
<feature type="region of interest" description="Disordered" evidence="1">
    <location>
        <begin position="70"/>
        <end position="239"/>
    </location>
</feature>
<dbReference type="Proteomes" id="UP000696485">
    <property type="component" value="Unassembled WGS sequence"/>
</dbReference>
<organism evidence="2 3">
    <name type="scientific">Podila minutissima</name>
    <dbReference type="NCBI Taxonomy" id="64525"/>
    <lineage>
        <taxon>Eukaryota</taxon>
        <taxon>Fungi</taxon>
        <taxon>Fungi incertae sedis</taxon>
        <taxon>Mucoromycota</taxon>
        <taxon>Mortierellomycotina</taxon>
        <taxon>Mortierellomycetes</taxon>
        <taxon>Mortierellales</taxon>
        <taxon>Mortierellaceae</taxon>
        <taxon>Podila</taxon>
    </lineage>
</organism>
<name>A0A9P5VIQ5_9FUNG</name>
<protein>
    <recommendedName>
        <fullName evidence="4">EKC/KEOPS complex subunit GON7</fullName>
    </recommendedName>
</protein>